<reference evidence="8 9" key="1">
    <citation type="submission" date="2019-02" db="EMBL/GenBank/DDBJ databases">
        <title>Closed genome of Sporomusa termitida DSM 4440.</title>
        <authorList>
            <person name="Poehlein A."/>
            <person name="Daniel R."/>
        </authorList>
    </citation>
    <scope>NUCLEOTIDE SEQUENCE [LARGE SCALE GENOMIC DNA]</scope>
    <source>
        <strain evidence="8 9">DSM 4440</strain>
    </source>
</reference>
<evidence type="ECO:0000259" key="7">
    <source>
        <dbReference type="Pfam" id="PF16363"/>
    </source>
</evidence>
<dbReference type="AlphaFoldDB" id="A0A517DXG5"/>
<evidence type="ECO:0000256" key="2">
    <source>
        <dbReference type="ARBA" id="ARBA00001937"/>
    </source>
</evidence>
<evidence type="ECO:0000256" key="1">
    <source>
        <dbReference type="ARBA" id="ARBA00000188"/>
    </source>
</evidence>
<dbReference type="OrthoDB" id="9779041at2"/>
<evidence type="ECO:0000313" key="8">
    <source>
        <dbReference type="EMBL" id="QDR82041.1"/>
    </source>
</evidence>
<dbReference type="EMBL" id="CP036259">
    <property type="protein sequence ID" value="QDR82041.1"/>
    <property type="molecule type" value="Genomic_DNA"/>
</dbReference>
<dbReference type="Gene3D" id="3.40.50.720">
    <property type="entry name" value="NAD(P)-binding Rossmann-like Domain"/>
    <property type="match status" value="1"/>
</dbReference>
<evidence type="ECO:0000256" key="4">
    <source>
        <dbReference type="ARBA" id="ARBA00011989"/>
    </source>
</evidence>
<accession>A0A517DXG5</accession>
<proteinExistence type="inferred from homology"/>
<comment type="cofactor">
    <cofactor evidence="2">
        <name>NADP(+)</name>
        <dbReference type="ChEBI" id="CHEBI:58349"/>
    </cofactor>
</comment>
<dbReference type="InterPro" id="IPR036291">
    <property type="entry name" value="NAD(P)-bd_dom_sf"/>
</dbReference>
<dbReference type="PANTHER" id="PTHR43715">
    <property type="entry name" value="GDP-MANNOSE 4,6-DEHYDRATASE"/>
    <property type="match status" value="1"/>
</dbReference>
<dbReference type="GO" id="GO:0008446">
    <property type="term" value="F:GDP-mannose 4,6-dehydratase activity"/>
    <property type="evidence" value="ECO:0007669"/>
    <property type="project" value="UniProtKB-EC"/>
</dbReference>
<dbReference type="GO" id="GO:0042351">
    <property type="term" value="P:'de novo' GDP-L-fucose biosynthetic process"/>
    <property type="evidence" value="ECO:0007669"/>
    <property type="project" value="TreeGrafter"/>
</dbReference>
<name>A0A517DXG5_9FIRM</name>
<dbReference type="InterPro" id="IPR016040">
    <property type="entry name" value="NAD(P)-bd_dom"/>
</dbReference>
<dbReference type="KEGG" id="sted:SPTER_34620"/>
<comment type="similarity">
    <text evidence="3">Belongs to the NAD(P)-dependent epimerase/dehydratase family. GDP-mannose 4,6-dehydratase subfamily.</text>
</comment>
<dbReference type="Proteomes" id="UP000320776">
    <property type="component" value="Chromosome"/>
</dbReference>
<evidence type="ECO:0000256" key="6">
    <source>
        <dbReference type="ARBA" id="ARBA00059383"/>
    </source>
</evidence>
<evidence type="ECO:0000256" key="5">
    <source>
        <dbReference type="ARBA" id="ARBA00023239"/>
    </source>
</evidence>
<dbReference type="FunFam" id="3.40.50.720:FF:000924">
    <property type="entry name" value="GDP-mannose 4,6 dehydratase"/>
    <property type="match status" value="1"/>
</dbReference>
<protein>
    <recommendedName>
        <fullName evidence="4">GDP-mannose 4,6-dehydratase</fullName>
        <ecNumber evidence="4">4.2.1.47</ecNumber>
    </recommendedName>
</protein>
<keyword evidence="5 8" id="KW-0456">Lyase</keyword>
<dbReference type="CDD" id="cd05260">
    <property type="entry name" value="GDP_MD_SDR_e"/>
    <property type="match status" value="1"/>
</dbReference>
<dbReference type="Gene3D" id="3.90.25.10">
    <property type="entry name" value="UDP-galactose 4-epimerase, domain 1"/>
    <property type="match status" value="1"/>
</dbReference>
<keyword evidence="9" id="KW-1185">Reference proteome</keyword>
<dbReference type="Pfam" id="PF16363">
    <property type="entry name" value="GDP_Man_Dehyd"/>
    <property type="match status" value="1"/>
</dbReference>
<evidence type="ECO:0000256" key="3">
    <source>
        <dbReference type="ARBA" id="ARBA00009263"/>
    </source>
</evidence>
<dbReference type="EC" id="4.2.1.47" evidence="4"/>
<feature type="domain" description="NAD(P)-binding" evidence="7">
    <location>
        <begin position="5"/>
        <end position="313"/>
    </location>
</feature>
<comment type="catalytic activity">
    <reaction evidence="1">
        <text>GDP-alpha-D-mannose = GDP-4-dehydro-alpha-D-rhamnose + H2O</text>
        <dbReference type="Rhea" id="RHEA:23820"/>
        <dbReference type="ChEBI" id="CHEBI:15377"/>
        <dbReference type="ChEBI" id="CHEBI:57527"/>
        <dbReference type="ChEBI" id="CHEBI:57964"/>
        <dbReference type="EC" id="4.2.1.47"/>
    </reaction>
</comment>
<organism evidence="8 9">
    <name type="scientific">Sporomusa termitida</name>
    <dbReference type="NCBI Taxonomy" id="2377"/>
    <lineage>
        <taxon>Bacteria</taxon>
        <taxon>Bacillati</taxon>
        <taxon>Bacillota</taxon>
        <taxon>Negativicutes</taxon>
        <taxon>Selenomonadales</taxon>
        <taxon>Sporomusaceae</taxon>
        <taxon>Sporomusa</taxon>
    </lineage>
</organism>
<evidence type="ECO:0000313" key="9">
    <source>
        <dbReference type="Proteomes" id="UP000320776"/>
    </source>
</evidence>
<sequence length="327" mass="36581">MKKVLITGITGQDGSYLAALLLGKGYEVHGAVRRASMENTVKLQNIQSIADKINLHACSLDNHLSVYKLIAAIRPDECYHLAASSFVSYSFEDEASILAANFTSTHYLLSSIKELCPSCRVYFAGSSEIFGNAEESPQTETTKFNPRSMYGISKLASHHVVKNYREQYGLYACTGFTYNHESPRRGHAFVTRKITATVAKIFLGIATKIELGNIETIRDWGYAPEYVEAMWRMLHNPQGPKDYVVATGVAHTVSELLATAFSTVGLNYTQYIVINKDFYRPGEQVPLIGNAKSIYTDLGWKHTTLFKDMIVEMVQNDIREYSAQNNQ</sequence>
<dbReference type="InterPro" id="IPR006368">
    <property type="entry name" value="GDP_Man_deHydtase"/>
</dbReference>
<dbReference type="SUPFAM" id="SSF51735">
    <property type="entry name" value="NAD(P)-binding Rossmann-fold domains"/>
    <property type="match status" value="1"/>
</dbReference>
<gene>
    <name evidence="8" type="primary">gmd_2</name>
    <name evidence="8" type="ORF">SPTER_34620</name>
</gene>
<dbReference type="RefSeq" id="WP_144351467.1">
    <property type="nucleotide sequence ID" value="NZ_CP036259.1"/>
</dbReference>
<comment type="function">
    <text evidence="6">Catalyzes the conversion of GDP-D-mannose to GDP-4-dehydro-6-deoxy-D-mannose.</text>
</comment>
<dbReference type="PANTHER" id="PTHR43715:SF1">
    <property type="entry name" value="GDP-MANNOSE 4,6 DEHYDRATASE"/>
    <property type="match status" value="1"/>
</dbReference>